<sequence>MSSAFPHEPTVEHAPQKQTDVVLDGETHSDLLQVLSSDTAQEILNTLEDEPGTASDVATAIGQSIQNVTYHLDRLHEVDLVAPVGTWYSEKGKEMTVYAVTTEELVVRFSDSPDQATSDTPNRH</sequence>
<dbReference type="OrthoDB" id="11368at2157"/>
<gene>
    <name evidence="1" type="ORF">SAMN04487946_11019</name>
</gene>
<dbReference type="Proteomes" id="UP000199170">
    <property type="component" value="Unassembled WGS sequence"/>
</dbReference>
<name>A0A1H3IIC4_9EURY</name>
<dbReference type="Gene3D" id="1.10.10.10">
    <property type="entry name" value="Winged helix-like DNA-binding domain superfamily/Winged helix DNA-binding domain"/>
    <property type="match status" value="1"/>
</dbReference>
<reference evidence="2" key="1">
    <citation type="submission" date="2016-10" db="EMBL/GenBank/DDBJ databases">
        <authorList>
            <person name="Varghese N."/>
            <person name="Submissions S."/>
        </authorList>
    </citation>
    <scope>NUCLEOTIDE SEQUENCE [LARGE SCALE GENOMIC DNA]</scope>
    <source>
        <strain evidence="2">CGMCC 1.10118</strain>
    </source>
</reference>
<dbReference type="SUPFAM" id="SSF46785">
    <property type="entry name" value="Winged helix' DNA-binding domain"/>
    <property type="match status" value="1"/>
</dbReference>
<dbReference type="CDD" id="cd00090">
    <property type="entry name" value="HTH_ARSR"/>
    <property type="match status" value="1"/>
</dbReference>
<dbReference type="EMBL" id="FNPB01000010">
    <property type="protein sequence ID" value="SDY27516.1"/>
    <property type="molecule type" value="Genomic_DNA"/>
</dbReference>
<proteinExistence type="predicted"/>
<dbReference type="InterPro" id="IPR036390">
    <property type="entry name" value="WH_DNA-bd_sf"/>
</dbReference>
<dbReference type="AlphaFoldDB" id="A0A1H3IIC4"/>
<keyword evidence="2" id="KW-1185">Reference proteome</keyword>
<protein>
    <submittedName>
        <fullName evidence="1">Helix-turn-helix domain-containing protein</fullName>
    </submittedName>
</protein>
<accession>A0A1H3IIC4</accession>
<organism evidence="1 2">
    <name type="scientific">Halobellus clavatus</name>
    <dbReference type="NCBI Taxonomy" id="660517"/>
    <lineage>
        <taxon>Archaea</taxon>
        <taxon>Methanobacteriati</taxon>
        <taxon>Methanobacteriota</taxon>
        <taxon>Stenosarchaea group</taxon>
        <taxon>Halobacteria</taxon>
        <taxon>Halobacteriales</taxon>
        <taxon>Haloferacaceae</taxon>
        <taxon>Halobellus</taxon>
    </lineage>
</organism>
<dbReference type="InterPro" id="IPR036388">
    <property type="entry name" value="WH-like_DNA-bd_sf"/>
</dbReference>
<dbReference type="Pfam" id="PF12840">
    <property type="entry name" value="HTH_20"/>
    <property type="match status" value="1"/>
</dbReference>
<dbReference type="InterPro" id="IPR011991">
    <property type="entry name" value="ArsR-like_HTH"/>
</dbReference>
<evidence type="ECO:0000313" key="1">
    <source>
        <dbReference type="EMBL" id="SDY27516.1"/>
    </source>
</evidence>
<evidence type="ECO:0000313" key="2">
    <source>
        <dbReference type="Proteomes" id="UP000199170"/>
    </source>
</evidence>
<dbReference type="RefSeq" id="WP_089768231.1">
    <property type="nucleotide sequence ID" value="NZ_FNPB01000010.1"/>
</dbReference>